<gene>
    <name evidence="2" type="ORF">EUU25_00630</name>
</gene>
<accession>A0A6I6LAI8</accession>
<dbReference type="AlphaFoldDB" id="A0A6I6LAI8"/>
<sequence>MLRYSLVLASVSPVFFAVVLKGFNFLFVGLACLCQHWLQQASLGFRVPDSEKLPQSSSDSGKDCLGMSASRLPHELWSAKRGSPLQLAAQGYFWVGSEVVDTSVGPGLRGQTYVEYWIPEDLRHPFPIVMVHGGGGQGLDFLGTGDGREGWAHWFVRQGYAVYIIDRPCHGRSPFHPDIQGEMMPLLPSIVVERLFSRPSTFEDNWPQARLHDKWPGSGTFGDPAFESFLASAGPMPASMELHHQDAQRGGAELLDQIGPAILMTHSAGGPVGWLMLDARPALVKGIVAVEPVGPPFAENPDGKLNWGVTAAQLTYDPPVERFDQFELQERLPTRSDNVACLVQREPARQLPHFRDVPIVVVTAEASWMAADNHGIVDFLAQAGATIEHLRLEDVGIHGNGHAMMLETNSDEIAQVIQDWIEEKQLS</sequence>
<dbReference type="PROSITE" id="PS51257">
    <property type="entry name" value="PROKAR_LIPOPROTEIN"/>
    <property type="match status" value="1"/>
</dbReference>
<dbReference type="InterPro" id="IPR029058">
    <property type="entry name" value="AB_hydrolase_fold"/>
</dbReference>
<name>A0A6I6LAI8_9SPHN</name>
<dbReference type="Gene3D" id="3.40.50.1820">
    <property type="entry name" value="alpha/beta hydrolase"/>
    <property type="match status" value="1"/>
</dbReference>
<dbReference type="Proteomes" id="UP000428803">
    <property type="component" value="Chromosome"/>
</dbReference>
<dbReference type="InterPro" id="IPR000073">
    <property type="entry name" value="AB_hydrolase_1"/>
</dbReference>
<dbReference type="RefSeq" id="WP_222848814.1">
    <property type="nucleotide sequence ID" value="NZ_CP035733.1"/>
</dbReference>
<dbReference type="SUPFAM" id="SSF53474">
    <property type="entry name" value="alpha/beta-Hydrolases"/>
    <property type="match status" value="1"/>
</dbReference>
<dbReference type="PANTHER" id="PTHR43194">
    <property type="entry name" value="HYDROLASE ALPHA/BETA FOLD FAMILY"/>
    <property type="match status" value="1"/>
</dbReference>
<keyword evidence="2" id="KW-0378">Hydrolase</keyword>
<reference evidence="3" key="1">
    <citation type="submission" date="2019-01" db="EMBL/GenBank/DDBJ databases">
        <title>Sphingorhabdus lacus sp.nov., isolated from an oligotrophic freshwater lake.</title>
        <authorList>
            <person name="Park M."/>
        </authorList>
    </citation>
    <scope>NUCLEOTIDE SEQUENCE [LARGE SCALE GENOMIC DNA]</scope>
    <source>
        <strain evidence="3">IMCC1753</strain>
    </source>
</reference>
<dbReference type="KEGG" id="slaa:EUU25_00630"/>
<evidence type="ECO:0000259" key="1">
    <source>
        <dbReference type="Pfam" id="PF12697"/>
    </source>
</evidence>
<dbReference type="PANTHER" id="PTHR43194:SF4">
    <property type="entry name" value="AB HYDROLASE-1 DOMAIN-CONTAINING PROTEIN"/>
    <property type="match status" value="1"/>
</dbReference>
<dbReference type="InterPro" id="IPR050228">
    <property type="entry name" value="Carboxylesterase_BioH"/>
</dbReference>
<organism evidence="2 3">
    <name type="scientific">Sphingorhabdus lacus</name>
    <dbReference type="NCBI Taxonomy" id="392610"/>
    <lineage>
        <taxon>Bacteria</taxon>
        <taxon>Pseudomonadati</taxon>
        <taxon>Pseudomonadota</taxon>
        <taxon>Alphaproteobacteria</taxon>
        <taxon>Sphingomonadales</taxon>
        <taxon>Sphingomonadaceae</taxon>
        <taxon>Sphingorhabdus</taxon>
    </lineage>
</organism>
<dbReference type="GO" id="GO:0016787">
    <property type="term" value="F:hydrolase activity"/>
    <property type="evidence" value="ECO:0007669"/>
    <property type="project" value="UniProtKB-KW"/>
</dbReference>
<feature type="domain" description="AB hydrolase-1" evidence="1">
    <location>
        <begin position="128"/>
        <end position="415"/>
    </location>
</feature>
<dbReference type="Pfam" id="PF12697">
    <property type="entry name" value="Abhydrolase_6"/>
    <property type="match status" value="1"/>
</dbReference>
<evidence type="ECO:0000313" key="3">
    <source>
        <dbReference type="Proteomes" id="UP000428803"/>
    </source>
</evidence>
<proteinExistence type="predicted"/>
<keyword evidence="3" id="KW-1185">Reference proteome</keyword>
<dbReference type="CDD" id="cd12809">
    <property type="entry name" value="Esterase_713_like-2"/>
    <property type="match status" value="1"/>
</dbReference>
<protein>
    <submittedName>
        <fullName evidence="2">Alpha/beta fold hydrolase</fullName>
    </submittedName>
</protein>
<dbReference type="EMBL" id="CP035733">
    <property type="protein sequence ID" value="QGY79253.1"/>
    <property type="molecule type" value="Genomic_DNA"/>
</dbReference>
<evidence type="ECO:0000313" key="2">
    <source>
        <dbReference type="EMBL" id="QGY79253.1"/>
    </source>
</evidence>